<evidence type="ECO:0000313" key="1">
    <source>
        <dbReference type="EMBL" id="QCI07648.1"/>
    </source>
</evidence>
<accession>A0A4D6WYF4</accession>
<dbReference type="InterPro" id="IPR028978">
    <property type="entry name" value="Chorismate_lyase_/UTRA_dom_sf"/>
</dbReference>
<organism evidence="1">
    <name type="scientific">Nitophyllum punctatum</name>
    <dbReference type="NCBI Taxonomy" id="158729"/>
    <lineage>
        <taxon>Eukaryota</taxon>
        <taxon>Rhodophyta</taxon>
        <taxon>Florideophyceae</taxon>
        <taxon>Rhodymeniophycidae</taxon>
        <taxon>Ceramiales</taxon>
        <taxon>Delesseriaceae</taxon>
        <taxon>Nitophylloideae</taxon>
        <taxon>Nitophyllum</taxon>
    </lineage>
</organism>
<name>A0A4D6WYF4_9FLOR</name>
<reference evidence="1" key="2">
    <citation type="submission" date="2019-04" db="EMBL/GenBank/DDBJ databases">
        <authorList>
            <person name="Pasella M."/>
        </authorList>
    </citation>
    <scope>NUCLEOTIDE SEQUENCE</scope>
    <source>
        <strain evidence="1">PD2930</strain>
    </source>
</reference>
<gene>
    <name evidence="1" type="primary">ycf21</name>
</gene>
<proteinExistence type="predicted"/>
<dbReference type="EMBL" id="MK814699">
    <property type="protein sequence ID" value="QCI07648.1"/>
    <property type="molecule type" value="Genomic_DNA"/>
</dbReference>
<protein>
    <submittedName>
        <fullName evidence="1">Uncharacterized protein</fullName>
    </submittedName>
</protein>
<reference evidence="1" key="1">
    <citation type="journal article" date="2019" name="Mol. Phylogenet. Evol.">
        <title>Morphological evolution and classification of the red algal order Ceramiales inferred using plastid phylogenomics.</title>
        <authorList>
            <person name="Diaz-Tapia P."/>
            <person name="Pasella M.M."/>
            <person name="Verbruggen H."/>
            <person name="Maggs C.A."/>
        </authorList>
    </citation>
    <scope>NUCLEOTIDE SEQUENCE</scope>
    <source>
        <strain evidence="1">PD2930</strain>
    </source>
</reference>
<dbReference type="AlphaFoldDB" id="A0A4D6WYF4"/>
<dbReference type="InterPro" id="IPR002800">
    <property type="entry name" value="Rv2949c-like"/>
</dbReference>
<keyword evidence="1" id="KW-0934">Plastid</keyword>
<dbReference type="Gene3D" id="3.40.1410.10">
    <property type="entry name" value="Chorismate lyase-like"/>
    <property type="match status" value="1"/>
</dbReference>
<geneLocation type="plastid" evidence="1"/>
<dbReference type="SUPFAM" id="SSF64288">
    <property type="entry name" value="Chorismate lyase-like"/>
    <property type="match status" value="1"/>
</dbReference>
<dbReference type="Pfam" id="PF01947">
    <property type="entry name" value="Rv2949c-like"/>
    <property type="match status" value="1"/>
</dbReference>
<sequence>MRQYIYIHQVFHYIFILPIHKIQNKLNVFIKFIPIKWQLILMNDGSFTQNLYYIHNIPIDIQICQKKNYELNTSYRNIRCIWLKNCLYTKLIFARSLWQFSNLDLLNNHILKEKPVGLSLIKAKLDIYKEFHEIYYGYCQLLEKKLKTYQPIWGRKYTIYYYSNAYATIQEFFSPDIISFF</sequence>